<dbReference type="FunFam" id="1.10.3730.10:FF:000001">
    <property type="entry name" value="Pyrroline-5-carboxylate reductase"/>
    <property type="match status" value="1"/>
</dbReference>
<dbReference type="Pfam" id="PF03807">
    <property type="entry name" value="F420_oxidored"/>
    <property type="match status" value="1"/>
</dbReference>
<dbReference type="InterPro" id="IPR008927">
    <property type="entry name" value="6-PGluconate_DH-like_C_sf"/>
</dbReference>
<dbReference type="PANTHER" id="PTHR11645:SF0">
    <property type="entry name" value="PYRROLINE-5-CARBOXYLATE REDUCTASE 3"/>
    <property type="match status" value="1"/>
</dbReference>
<dbReference type="SUPFAM" id="SSF51735">
    <property type="entry name" value="NAD(P)-binding Rossmann-fold domains"/>
    <property type="match status" value="1"/>
</dbReference>
<evidence type="ECO:0000256" key="3">
    <source>
        <dbReference type="ARBA" id="ARBA00023002"/>
    </source>
</evidence>
<evidence type="ECO:0000256" key="4">
    <source>
        <dbReference type="HAMAP-Rule" id="MF_01925"/>
    </source>
</evidence>
<feature type="domain" description="Pyrroline-5-carboxylate reductase dimerisation" evidence="8">
    <location>
        <begin position="162"/>
        <end position="266"/>
    </location>
</feature>
<evidence type="ECO:0000256" key="6">
    <source>
        <dbReference type="PIRSR" id="PIRSR000193-1"/>
    </source>
</evidence>
<comment type="pathway">
    <text evidence="4">Amino-acid biosynthesis; L-proline biosynthesis; L-proline from L-glutamate 5-semialdehyde: step 1/1.</text>
</comment>
<keyword evidence="4" id="KW-0641">Proline biosynthesis</keyword>
<accession>A0A8J3CJG8</accession>
<dbReference type="AlphaFoldDB" id="A0A8J3CJG8"/>
<dbReference type="GO" id="GO:0055129">
    <property type="term" value="P:L-proline biosynthetic process"/>
    <property type="evidence" value="ECO:0007669"/>
    <property type="project" value="UniProtKB-UniRule"/>
</dbReference>
<dbReference type="InterPro" id="IPR000304">
    <property type="entry name" value="Pyrroline-COOH_reductase"/>
</dbReference>
<dbReference type="GO" id="GO:0005737">
    <property type="term" value="C:cytoplasm"/>
    <property type="evidence" value="ECO:0007669"/>
    <property type="project" value="UniProtKB-SubCell"/>
</dbReference>
<evidence type="ECO:0000256" key="1">
    <source>
        <dbReference type="ARBA" id="ARBA00005525"/>
    </source>
</evidence>
<dbReference type="RefSeq" id="WP_189490271.1">
    <property type="nucleotide sequence ID" value="NZ_BMZG01000001.1"/>
</dbReference>
<name>A0A8J3CJG8_9BURK</name>
<dbReference type="InterPro" id="IPR028939">
    <property type="entry name" value="P5C_Rdtase_cat_N"/>
</dbReference>
<reference evidence="9" key="1">
    <citation type="journal article" date="2014" name="Int. J. Syst. Evol. Microbiol.">
        <title>Complete genome sequence of Corynebacterium casei LMG S-19264T (=DSM 44701T), isolated from a smear-ripened cheese.</title>
        <authorList>
            <consortium name="US DOE Joint Genome Institute (JGI-PGF)"/>
            <person name="Walter F."/>
            <person name="Albersmeier A."/>
            <person name="Kalinowski J."/>
            <person name="Ruckert C."/>
        </authorList>
    </citation>
    <scope>NUCLEOTIDE SEQUENCE</scope>
    <source>
        <strain evidence="9">KCTC 32501</strain>
    </source>
</reference>
<comment type="subcellular location">
    <subcellularLocation>
        <location evidence="4">Cytoplasm</location>
    </subcellularLocation>
</comment>
<keyword evidence="4" id="KW-0963">Cytoplasm</keyword>
<organism evidence="9 10">
    <name type="scientific">Formosimonas limnophila</name>
    <dbReference type="NCBI Taxonomy" id="1384487"/>
    <lineage>
        <taxon>Bacteria</taxon>
        <taxon>Pseudomonadati</taxon>
        <taxon>Pseudomonadota</taxon>
        <taxon>Betaproteobacteria</taxon>
        <taxon>Burkholderiales</taxon>
        <taxon>Burkholderiaceae</taxon>
        <taxon>Formosimonas</taxon>
    </lineage>
</organism>
<comment type="catalytic activity">
    <reaction evidence="4">
        <text>L-proline + NAD(+) = (S)-1-pyrroline-5-carboxylate + NADH + 2 H(+)</text>
        <dbReference type="Rhea" id="RHEA:14105"/>
        <dbReference type="ChEBI" id="CHEBI:15378"/>
        <dbReference type="ChEBI" id="CHEBI:17388"/>
        <dbReference type="ChEBI" id="CHEBI:57540"/>
        <dbReference type="ChEBI" id="CHEBI:57945"/>
        <dbReference type="ChEBI" id="CHEBI:60039"/>
        <dbReference type="EC" id="1.5.1.2"/>
    </reaction>
</comment>
<keyword evidence="10" id="KW-1185">Reference proteome</keyword>
<comment type="catalytic activity">
    <reaction evidence="4">
        <text>L-proline + NADP(+) = (S)-1-pyrroline-5-carboxylate + NADPH + 2 H(+)</text>
        <dbReference type="Rhea" id="RHEA:14109"/>
        <dbReference type="ChEBI" id="CHEBI:15378"/>
        <dbReference type="ChEBI" id="CHEBI:17388"/>
        <dbReference type="ChEBI" id="CHEBI:57783"/>
        <dbReference type="ChEBI" id="CHEBI:58349"/>
        <dbReference type="ChEBI" id="CHEBI:60039"/>
        <dbReference type="EC" id="1.5.1.2"/>
    </reaction>
</comment>
<dbReference type="PIRSF" id="PIRSF000193">
    <property type="entry name" value="Pyrrol-5-carb_rd"/>
    <property type="match status" value="1"/>
</dbReference>
<dbReference type="NCBIfam" id="TIGR00112">
    <property type="entry name" value="proC"/>
    <property type="match status" value="1"/>
</dbReference>
<keyword evidence="4" id="KW-0028">Amino-acid biosynthesis</keyword>
<evidence type="ECO:0000313" key="9">
    <source>
        <dbReference type="EMBL" id="GHA64501.1"/>
    </source>
</evidence>
<feature type="domain" description="Pyrroline-5-carboxylate reductase catalytic N-terminal" evidence="7">
    <location>
        <begin position="5"/>
        <end position="97"/>
    </location>
</feature>
<proteinExistence type="inferred from homology"/>
<evidence type="ECO:0000259" key="7">
    <source>
        <dbReference type="Pfam" id="PF03807"/>
    </source>
</evidence>
<gene>
    <name evidence="4 9" type="primary">proC</name>
    <name evidence="9" type="ORF">GCM10009007_01110</name>
</gene>
<evidence type="ECO:0000313" key="10">
    <source>
        <dbReference type="Proteomes" id="UP000614287"/>
    </source>
</evidence>
<feature type="binding site" evidence="6">
    <location>
        <begin position="68"/>
        <end position="71"/>
    </location>
    <ligand>
        <name>NADP(+)</name>
        <dbReference type="ChEBI" id="CHEBI:58349"/>
    </ligand>
</feature>
<dbReference type="EC" id="1.5.1.2" evidence="4 5"/>
<dbReference type="Pfam" id="PF14748">
    <property type="entry name" value="P5CR_dimer"/>
    <property type="match status" value="1"/>
</dbReference>
<dbReference type="EMBL" id="BMZG01000001">
    <property type="protein sequence ID" value="GHA64501.1"/>
    <property type="molecule type" value="Genomic_DNA"/>
</dbReference>
<comment type="function">
    <text evidence="4">Catalyzes the reduction of 1-pyrroline-5-carboxylate (PCA) to L-proline.</text>
</comment>
<dbReference type="InterPro" id="IPR036291">
    <property type="entry name" value="NAD(P)-bd_dom_sf"/>
</dbReference>
<evidence type="ECO:0000256" key="2">
    <source>
        <dbReference type="ARBA" id="ARBA00022857"/>
    </source>
</evidence>
<feature type="binding site" evidence="6">
    <location>
        <begin position="8"/>
        <end position="13"/>
    </location>
    <ligand>
        <name>NADP(+)</name>
        <dbReference type="ChEBI" id="CHEBI:58349"/>
    </ligand>
</feature>
<dbReference type="SUPFAM" id="SSF48179">
    <property type="entry name" value="6-phosphogluconate dehydrogenase C-terminal domain-like"/>
    <property type="match status" value="1"/>
</dbReference>
<keyword evidence="2 4" id="KW-0521">NADP</keyword>
<comment type="similarity">
    <text evidence="1 4">Belongs to the pyrroline-5-carboxylate reductase family.</text>
</comment>
<dbReference type="HAMAP" id="MF_01925">
    <property type="entry name" value="P5C_reductase"/>
    <property type="match status" value="1"/>
</dbReference>
<keyword evidence="3 4" id="KW-0560">Oxidoreductase</keyword>
<dbReference type="PANTHER" id="PTHR11645">
    <property type="entry name" value="PYRROLINE-5-CARBOXYLATE REDUCTASE"/>
    <property type="match status" value="1"/>
</dbReference>
<evidence type="ECO:0000259" key="8">
    <source>
        <dbReference type="Pfam" id="PF14748"/>
    </source>
</evidence>
<sequence>MNPHIAFLGGGNMANAIIGGMIKQGFNPSLLSVVEHNANTRDKLTEQFHISCHESVSTVQNVDIWVLAVKPQNMRDALTDLTPLLHTKQMLVSIAAGLTTATLSSWSGNHSKIARTMPNTPAMVSQGVTGIFAPTSVFSTDEQIALDNIFKTIGSTVWLDTESQIDSITAISGSGPAYVFYMMEHLAAAAVELGFDSATADLLVKQTFAGAVALANTSEDSLTTLREKVTSKGGTTAAALNAFSSDGMDKALHHGTQAACERAKELAVELAK</sequence>
<dbReference type="Gene3D" id="1.10.3730.10">
    <property type="entry name" value="ProC C-terminal domain-like"/>
    <property type="match status" value="1"/>
</dbReference>
<dbReference type="InterPro" id="IPR029036">
    <property type="entry name" value="P5CR_dimer"/>
</dbReference>
<dbReference type="Gene3D" id="3.40.50.720">
    <property type="entry name" value="NAD(P)-binding Rossmann-like Domain"/>
    <property type="match status" value="1"/>
</dbReference>
<dbReference type="GO" id="GO:0004735">
    <property type="term" value="F:pyrroline-5-carboxylate reductase activity"/>
    <property type="evidence" value="ECO:0007669"/>
    <property type="project" value="UniProtKB-UniRule"/>
</dbReference>
<reference evidence="9" key="2">
    <citation type="submission" date="2020-09" db="EMBL/GenBank/DDBJ databases">
        <authorList>
            <person name="Sun Q."/>
            <person name="Kim S."/>
        </authorList>
    </citation>
    <scope>NUCLEOTIDE SEQUENCE</scope>
    <source>
        <strain evidence="9">KCTC 32501</strain>
    </source>
</reference>
<dbReference type="Proteomes" id="UP000614287">
    <property type="component" value="Unassembled WGS sequence"/>
</dbReference>
<protein>
    <recommendedName>
        <fullName evidence="4 5">Pyrroline-5-carboxylate reductase</fullName>
        <shortName evidence="4">P5C reductase</shortName>
        <shortName evidence="4">P5CR</shortName>
        <ecNumber evidence="4 5">1.5.1.2</ecNumber>
    </recommendedName>
    <alternativeName>
        <fullName evidence="4">PCA reductase</fullName>
    </alternativeName>
</protein>
<comment type="caution">
    <text evidence="9">The sequence shown here is derived from an EMBL/GenBank/DDBJ whole genome shotgun (WGS) entry which is preliminary data.</text>
</comment>
<evidence type="ECO:0000256" key="5">
    <source>
        <dbReference type="NCBIfam" id="TIGR00112"/>
    </source>
</evidence>
<dbReference type="UniPathway" id="UPA00098">
    <property type="reaction ID" value="UER00361"/>
</dbReference>